<dbReference type="AlphaFoldDB" id="A0AAV1ZV49"/>
<dbReference type="Proteomes" id="UP001497382">
    <property type="component" value="Unassembled WGS sequence"/>
</dbReference>
<keyword evidence="2" id="KW-1185">Reference proteome</keyword>
<evidence type="ECO:0000313" key="2">
    <source>
        <dbReference type="Proteomes" id="UP001497382"/>
    </source>
</evidence>
<reference evidence="1 2" key="1">
    <citation type="submission" date="2024-04" db="EMBL/GenBank/DDBJ databases">
        <authorList>
            <person name="Rising A."/>
            <person name="Reimegard J."/>
            <person name="Sonavane S."/>
            <person name="Akerstrom W."/>
            <person name="Nylinder S."/>
            <person name="Hedman E."/>
            <person name="Kallberg Y."/>
        </authorList>
    </citation>
    <scope>NUCLEOTIDE SEQUENCE [LARGE SCALE GENOMIC DNA]</scope>
</reference>
<accession>A0AAV1ZV49</accession>
<comment type="caution">
    <text evidence="1">The sequence shown here is derived from an EMBL/GenBank/DDBJ whole genome shotgun (WGS) entry which is preliminary data.</text>
</comment>
<proteinExistence type="predicted"/>
<gene>
    <name evidence="1" type="ORF">LARSCL_LOCUS7444</name>
</gene>
<dbReference type="EMBL" id="CAXIEN010000076">
    <property type="protein sequence ID" value="CAL1274402.1"/>
    <property type="molecule type" value="Genomic_DNA"/>
</dbReference>
<protein>
    <submittedName>
        <fullName evidence="1">Uncharacterized protein</fullName>
    </submittedName>
</protein>
<name>A0AAV1ZV49_9ARAC</name>
<organism evidence="1 2">
    <name type="scientific">Larinioides sclopetarius</name>
    <dbReference type="NCBI Taxonomy" id="280406"/>
    <lineage>
        <taxon>Eukaryota</taxon>
        <taxon>Metazoa</taxon>
        <taxon>Ecdysozoa</taxon>
        <taxon>Arthropoda</taxon>
        <taxon>Chelicerata</taxon>
        <taxon>Arachnida</taxon>
        <taxon>Araneae</taxon>
        <taxon>Araneomorphae</taxon>
        <taxon>Entelegynae</taxon>
        <taxon>Araneoidea</taxon>
        <taxon>Araneidae</taxon>
        <taxon>Larinioides</taxon>
    </lineage>
</organism>
<evidence type="ECO:0000313" key="1">
    <source>
        <dbReference type="EMBL" id="CAL1274402.1"/>
    </source>
</evidence>
<sequence length="68" mass="7659">MSKSKIKVVFSHFILHKTKRLPFSWTSCAETVFDVILFADTRAPLFFEVVVSHGVTHVMRVGVPGLVN</sequence>